<comment type="similarity">
    <text evidence="1">Belongs to the peptidase S13 family.</text>
</comment>
<evidence type="ECO:0000256" key="2">
    <source>
        <dbReference type="ARBA" id="ARBA00022801"/>
    </source>
</evidence>
<dbReference type="PANTHER" id="PTHR30023">
    <property type="entry name" value="D-ALANYL-D-ALANINE CARBOXYPEPTIDASE"/>
    <property type="match status" value="1"/>
</dbReference>
<dbReference type="AlphaFoldDB" id="A0A8H9J3B2"/>
<feature type="chain" id="PRO_5038358604" evidence="3">
    <location>
        <begin position="20"/>
        <end position="502"/>
    </location>
</feature>
<keyword evidence="2" id="KW-0378">Hydrolase</keyword>
<dbReference type="Proteomes" id="UP000658656">
    <property type="component" value="Unassembled WGS sequence"/>
</dbReference>
<dbReference type="RefSeq" id="WP_229881507.1">
    <property type="nucleotide sequence ID" value="NZ_BNAV01000020.1"/>
</dbReference>
<keyword evidence="4" id="KW-0121">Carboxypeptidase</keyword>
<dbReference type="InterPro" id="IPR000667">
    <property type="entry name" value="Peptidase_S13"/>
</dbReference>
<keyword evidence="5" id="KW-1185">Reference proteome</keyword>
<sequence length="502" mass="51826">MSMRRKGLLALLIAAVVVAAPSAVPVAAPSDALGQDLGALLAASSLKGADIGLVVRKADTGEVLYTSQSDRRRQPASNAKLLTTMSALDVLGPQYRFHTSVEGAGRQVGSLLAGDLYLRGGGDPTMLASDYDALAAQVAASGVRTVAGSLFADDSFFDKTRLAPGWAWDDEPYYYDAQTSGLTIAPDTDYDAGSVLVTVTPGAAGAPPSVTVTPPNSYVRVVNTAVTGPGSLTVDREHGTNTITVSGATSGVVREWMAVWEPTGLAASVFRDALARHGVRVLGGTRFAPTPAGTRALAGHDSITVAQLLTPFLKRSNNMHAEALVKTAGGGSWDTGIAKLEQDFPSFGVNAADLRLVDGSGLSRMDEVSPDQLADALLGARGKPWFPEFYAALPVAGNPDRMIGGTLSTRMAGTPAAGKVHAKTGSMTGVSALSGYVTAADGEELVFAMVSNQTLGSPRAVEDAVAIRLAEYGGASDVHQATAAARMATTDEELECSWARSC</sequence>
<name>A0A8H9J3B2_9PSEU</name>
<reference evidence="4" key="1">
    <citation type="journal article" date="2014" name="Int. J. Syst. Evol. Microbiol.">
        <title>Complete genome sequence of Corynebacterium casei LMG S-19264T (=DSM 44701T), isolated from a smear-ripened cheese.</title>
        <authorList>
            <consortium name="US DOE Joint Genome Institute (JGI-PGF)"/>
            <person name="Walter F."/>
            <person name="Albersmeier A."/>
            <person name="Kalinowski J."/>
            <person name="Ruckert C."/>
        </authorList>
    </citation>
    <scope>NUCLEOTIDE SEQUENCE</scope>
    <source>
        <strain evidence="4">CGMCC 4.7679</strain>
    </source>
</reference>
<dbReference type="Gene3D" id="3.40.710.10">
    <property type="entry name" value="DD-peptidase/beta-lactamase superfamily"/>
    <property type="match status" value="2"/>
</dbReference>
<organism evidence="4 5">
    <name type="scientific">Amycolatopsis bartoniae</name>
    <dbReference type="NCBI Taxonomy" id="941986"/>
    <lineage>
        <taxon>Bacteria</taxon>
        <taxon>Bacillati</taxon>
        <taxon>Actinomycetota</taxon>
        <taxon>Actinomycetes</taxon>
        <taxon>Pseudonocardiales</taxon>
        <taxon>Pseudonocardiaceae</taxon>
        <taxon>Amycolatopsis</taxon>
    </lineage>
</organism>
<dbReference type="PANTHER" id="PTHR30023:SF0">
    <property type="entry name" value="PENICILLIN-SENSITIVE CARBOXYPEPTIDASE A"/>
    <property type="match status" value="1"/>
</dbReference>
<dbReference type="PRINTS" id="PR00922">
    <property type="entry name" value="DADACBPTASE3"/>
</dbReference>
<reference evidence="4" key="2">
    <citation type="submission" date="2020-09" db="EMBL/GenBank/DDBJ databases">
        <authorList>
            <person name="Sun Q."/>
            <person name="Zhou Y."/>
        </authorList>
    </citation>
    <scope>NUCLEOTIDE SEQUENCE</scope>
    <source>
        <strain evidence="4">CGMCC 4.7679</strain>
    </source>
</reference>
<gene>
    <name evidence="4" type="primary">dacC</name>
    <name evidence="4" type="ORF">GCM10017566_70540</name>
</gene>
<dbReference type="GO" id="GO:0004185">
    <property type="term" value="F:serine-type carboxypeptidase activity"/>
    <property type="evidence" value="ECO:0007669"/>
    <property type="project" value="InterPro"/>
</dbReference>
<accession>A0A8H9J3B2</accession>
<dbReference type="SUPFAM" id="SSF56601">
    <property type="entry name" value="beta-lactamase/transpeptidase-like"/>
    <property type="match status" value="1"/>
</dbReference>
<dbReference type="InterPro" id="IPR012338">
    <property type="entry name" value="Beta-lactam/transpept-like"/>
</dbReference>
<keyword evidence="3" id="KW-0732">Signal</keyword>
<dbReference type="Pfam" id="PF02113">
    <property type="entry name" value="Peptidase_S13"/>
    <property type="match status" value="1"/>
</dbReference>
<protein>
    <submittedName>
        <fullName evidence="4">D-alanyl-D-alanine carboxypeptidase DacC</fullName>
    </submittedName>
</protein>
<evidence type="ECO:0000313" key="4">
    <source>
        <dbReference type="EMBL" id="GHF86626.1"/>
    </source>
</evidence>
<evidence type="ECO:0000313" key="5">
    <source>
        <dbReference type="Proteomes" id="UP000658656"/>
    </source>
</evidence>
<dbReference type="NCBIfam" id="TIGR00666">
    <property type="entry name" value="PBP4"/>
    <property type="match status" value="1"/>
</dbReference>
<dbReference type="GO" id="GO:0000270">
    <property type="term" value="P:peptidoglycan metabolic process"/>
    <property type="evidence" value="ECO:0007669"/>
    <property type="project" value="TreeGrafter"/>
</dbReference>
<dbReference type="GO" id="GO:0006508">
    <property type="term" value="P:proteolysis"/>
    <property type="evidence" value="ECO:0007669"/>
    <property type="project" value="InterPro"/>
</dbReference>
<dbReference type="EMBL" id="BNAV01000020">
    <property type="protein sequence ID" value="GHF86626.1"/>
    <property type="molecule type" value="Genomic_DNA"/>
</dbReference>
<evidence type="ECO:0000256" key="3">
    <source>
        <dbReference type="SAM" id="SignalP"/>
    </source>
</evidence>
<keyword evidence="4" id="KW-0645">Protease</keyword>
<evidence type="ECO:0000256" key="1">
    <source>
        <dbReference type="ARBA" id="ARBA00006096"/>
    </source>
</evidence>
<proteinExistence type="inferred from homology"/>
<dbReference type="Gene3D" id="3.50.80.20">
    <property type="entry name" value="D-Ala-D-Ala carboxypeptidase C, peptidase S13"/>
    <property type="match status" value="1"/>
</dbReference>
<feature type="signal peptide" evidence="3">
    <location>
        <begin position="1"/>
        <end position="19"/>
    </location>
</feature>
<comment type="caution">
    <text evidence="4">The sequence shown here is derived from an EMBL/GenBank/DDBJ whole genome shotgun (WGS) entry which is preliminary data.</text>
</comment>